<comment type="caution">
    <text evidence="1">The sequence shown here is derived from an EMBL/GenBank/DDBJ whole genome shotgun (WGS) entry which is preliminary data.</text>
</comment>
<dbReference type="EMBL" id="CAJOBJ010161050">
    <property type="protein sequence ID" value="CAF4846241.1"/>
    <property type="molecule type" value="Genomic_DNA"/>
</dbReference>
<dbReference type="Proteomes" id="UP000681720">
    <property type="component" value="Unassembled WGS sequence"/>
</dbReference>
<reference evidence="1" key="1">
    <citation type="submission" date="2021-02" db="EMBL/GenBank/DDBJ databases">
        <authorList>
            <person name="Nowell W R."/>
        </authorList>
    </citation>
    <scope>NUCLEOTIDE SEQUENCE</scope>
</reference>
<evidence type="ECO:0000313" key="2">
    <source>
        <dbReference type="Proteomes" id="UP000681720"/>
    </source>
</evidence>
<name>A0A8S3C521_9BILA</name>
<gene>
    <name evidence="1" type="ORF">GIL414_LOCUS49172</name>
</gene>
<evidence type="ECO:0000313" key="1">
    <source>
        <dbReference type="EMBL" id="CAF4846241.1"/>
    </source>
</evidence>
<sequence>EIDGRTLEPILKLESGHVKTRLAPTMTGNSFQQEQLDKNQQSSFIVNKTTFNHHDNFYTIY</sequence>
<accession>A0A8S3C521</accession>
<protein>
    <submittedName>
        <fullName evidence="1">Uncharacterized protein</fullName>
    </submittedName>
</protein>
<dbReference type="AlphaFoldDB" id="A0A8S3C521"/>
<feature type="non-terminal residue" evidence="1">
    <location>
        <position position="1"/>
    </location>
</feature>
<organism evidence="1 2">
    <name type="scientific">Rotaria magnacalcarata</name>
    <dbReference type="NCBI Taxonomy" id="392030"/>
    <lineage>
        <taxon>Eukaryota</taxon>
        <taxon>Metazoa</taxon>
        <taxon>Spiralia</taxon>
        <taxon>Gnathifera</taxon>
        <taxon>Rotifera</taxon>
        <taxon>Eurotatoria</taxon>
        <taxon>Bdelloidea</taxon>
        <taxon>Philodinida</taxon>
        <taxon>Philodinidae</taxon>
        <taxon>Rotaria</taxon>
    </lineage>
</organism>
<proteinExistence type="predicted"/>